<dbReference type="RefSeq" id="WP_084098679.1">
    <property type="nucleotide sequence ID" value="NZ_FWXK01000003.1"/>
</dbReference>
<dbReference type="Pfam" id="PF25164">
    <property type="entry name" value="CoiA_N"/>
    <property type="match status" value="1"/>
</dbReference>
<sequence length="351" mass="41841">MKLAKLASEQWISAEEFSRKSYKEQVKLAVYCPKCHQPLLFKQGPRIRPYFAHKQSKTSQTIFNNEGELHRKNKLIIAELLYRNGYSCHVEERIKLSQRRADIYVTVGNQKLAIELQYSPISLVDLTMRTKDYYQAQVPVRWLLGRASIHYKPNQHIPNMALQFLHYHSQYGLYVPFWCEKRQLVYLQFISYYRQCTLHAYVTIDEYLQINGQLIIQQPILKGELNKEEIPYTPLLSSTKQQMITRYQHNKQRRFILEACYMNKMIFAQVACPYLSLQGQSIFTIYKDWEIIVLVLIEFQQLSLNDFEYYYQFLVNQSYLLPYGTLQPTMTRTWLRQLISYALEIQDKCGK</sequence>
<protein>
    <submittedName>
        <fullName evidence="3">Competence protein CoiA-like family, contains a predicted nuclease domain</fullName>
    </submittedName>
</protein>
<accession>A0A1W1YJP0</accession>
<evidence type="ECO:0000259" key="2">
    <source>
        <dbReference type="Pfam" id="PF25164"/>
    </source>
</evidence>
<proteinExistence type="predicted"/>
<evidence type="ECO:0000313" key="4">
    <source>
        <dbReference type="Proteomes" id="UP000243884"/>
    </source>
</evidence>
<organism evidence="3 4">
    <name type="scientific">Aerococcus suis</name>
    <dbReference type="NCBI Taxonomy" id="371602"/>
    <lineage>
        <taxon>Bacteria</taxon>
        <taxon>Bacillati</taxon>
        <taxon>Bacillota</taxon>
        <taxon>Bacilli</taxon>
        <taxon>Lactobacillales</taxon>
        <taxon>Aerococcaceae</taxon>
        <taxon>Aerococcus</taxon>
    </lineage>
</organism>
<feature type="domain" description="Competence protein CoiA-like N-terminal" evidence="2">
    <location>
        <begin position="29"/>
        <end position="60"/>
    </location>
</feature>
<evidence type="ECO:0000259" key="1">
    <source>
        <dbReference type="Pfam" id="PF06054"/>
    </source>
</evidence>
<keyword evidence="4" id="KW-1185">Reference proteome</keyword>
<dbReference type="EMBL" id="FWXK01000003">
    <property type="protein sequence ID" value="SMC36353.1"/>
    <property type="molecule type" value="Genomic_DNA"/>
</dbReference>
<dbReference type="InterPro" id="IPR010330">
    <property type="entry name" value="CoiA_nuc"/>
</dbReference>
<feature type="domain" description="Competence protein CoiA nuclease-like" evidence="1">
    <location>
        <begin position="66"/>
        <end position="214"/>
    </location>
</feature>
<evidence type="ECO:0000313" key="3">
    <source>
        <dbReference type="EMBL" id="SMC36353.1"/>
    </source>
</evidence>
<dbReference type="InterPro" id="IPR057253">
    <property type="entry name" value="CoiA-like_N"/>
</dbReference>
<dbReference type="STRING" id="371602.SAMN04487984_0738"/>
<dbReference type="Proteomes" id="UP000243884">
    <property type="component" value="Unassembled WGS sequence"/>
</dbReference>
<dbReference type="AlphaFoldDB" id="A0A1W1YJP0"/>
<dbReference type="OrthoDB" id="3784230at2"/>
<gene>
    <name evidence="3" type="ORF">SAMN04487984_0738</name>
</gene>
<name>A0A1W1YJP0_9LACT</name>
<reference evidence="4" key="1">
    <citation type="submission" date="2017-04" db="EMBL/GenBank/DDBJ databases">
        <authorList>
            <person name="Varghese N."/>
            <person name="Submissions S."/>
        </authorList>
    </citation>
    <scope>NUCLEOTIDE SEQUENCE [LARGE SCALE GENOMIC DNA]</scope>
    <source>
        <strain evidence="4">DSM 21500</strain>
    </source>
</reference>
<dbReference type="Pfam" id="PF06054">
    <property type="entry name" value="CoiA_nuc"/>
    <property type="match status" value="1"/>
</dbReference>